<comment type="caution">
    <text evidence="4">The sequence shown here is derived from an EMBL/GenBank/DDBJ whole genome shotgun (WGS) entry which is preliminary data.</text>
</comment>
<comment type="similarity">
    <text evidence="1">Belongs to the NmrA-type oxidoreductase family.</text>
</comment>
<gene>
    <name evidence="4" type="ORF">RM423_19240</name>
</gene>
<name>A0ABU2JEV9_9ACTN</name>
<evidence type="ECO:0000256" key="2">
    <source>
        <dbReference type="ARBA" id="ARBA00022857"/>
    </source>
</evidence>
<keyword evidence="5" id="KW-1185">Reference proteome</keyword>
<feature type="domain" description="NmrA-like" evidence="3">
    <location>
        <begin position="4"/>
        <end position="310"/>
    </location>
</feature>
<proteinExistence type="inferred from homology"/>
<protein>
    <submittedName>
        <fullName evidence="4">NmrA/HSCARG family protein</fullName>
    </submittedName>
</protein>
<evidence type="ECO:0000313" key="5">
    <source>
        <dbReference type="Proteomes" id="UP001183176"/>
    </source>
</evidence>
<dbReference type="Pfam" id="PF05368">
    <property type="entry name" value="NmrA"/>
    <property type="match status" value="1"/>
</dbReference>
<dbReference type="Gene3D" id="3.40.50.720">
    <property type="entry name" value="NAD(P)-binding Rossmann-like Domain"/>
    <property type="match status" value="1"/>
</dbReference>
<dbReference type="InterPro" id="IPR036291">
    <property type="entry name" value="NAD(P)-bd_dom_sf"/>
</dbReference>
<evidence type="ECO:0000313" key="4">
    <source>
        <dbReference type="EMBL" id="MDT0263520.1"/>
    </source>
</evidence>
<dbReference type="RefSeq" id="WP_311424665.1">
    <property type="nucleotide sequence ID" value="NZ_JAVREH010000041.1"/>
</dbReference>
<evidence type="ECO:0000256" key="1">
    <source>
        <dbReference type="ARBA" id="ARBA00006328"/>
    </source>
</evidence>
<dbReference type="PANTHER" id="PTHR42748">
    <property type="entry name" value="NITROGEN METABOLITE REPRESSION PROTEIN NMRA FAMILY MEMBER"/>
    <property type="match status" value="1"/>
</dbReference>
<accession>A0ABU2JEV9</accession>
<keyword evidence="2" id="KW-0521">NADP</keyword>
<evidence type="ECO:0000259" key="3">
    <source>
        <dbReference type="Pfam" id="PF05368"/>
    </source>
</evidence>
<dbReference type="PANTHER" id="PTHR42748:SF7">
    <property type="entry name" value="NMRA LIKE REDOX SENSOR 1-RELATED"/>
    <property type="match status" value="1"/>
</dbReference>
<dbReference type="EMBL" id="JAVREH010000041">
    <property type="protein sequence ID" value="MDT0263520.1"/>
    <property type="molecule type" value="Genomic_DNA"/>
</dbReference>
<reference evidence="5" key="1">
    <citation type="submission" date="2023-07" db="EMBL/GenBank/DDBJ databases">
        <title>30 novel species of actinomycetes from the DSMZ collection.</title>
        <authorList>
            <person name="Nouioui I."/>
        </authorList>
    </citation>
    <scope>NUCLEOTIDE SEQUENCE [LARGE SCALE GENOMIC DNA]</scope>
    <source>
        <strain evidence="5">DSM 44399</strain>
    </source>
</reference>
<dbReference type="InterPro" id="IPR051164">
    <property type="entry name" value="NmrA-like_oxidored"/>
</dbReference>
<dbReference type="CDD" id="cd05251">
    <property type="entry name" value="NmrA_like_SDR_a"/>
    <property type="match status" value="1"/>
</dbReference>
<dbReference type="Gene3D" id="3.90.25.10">
    <property type="entry name" value="UDP-galactose 4-epimerase, domain 1"/>
    <property type="match status" value="1"/>
</dbReference>
<dbReference type="InterPro" id="IPR008030">
    <property type="entry name" value="NmrA-like"/>
</dbReference>
<dbReference type="SUPFAM" id="SSF51735">
    <property type="entry name" value="NAD(P)-binding Rossmann-fold domains"/>
    <property type="match status" value="1"/>
</dbReference>
<dbReference type="Proteomes" id="UP001183176">
    <property type="component" value="Unassembled WGS sequence"/>
</dbReference>
<organism evidence="4 5">
    <name type="scientific">Jatrophihabitans lederbergiae</name>
    <dbReference type="NCBI Taxonomy" id="3075547"/>
    <lineage>
        <taxon>Bacteria</taxon>
        <taxon>Bacillati</taxon>
        <taxon>Actinomycetota</taxon>
        <taxon>Actinomycetes</taxon>
        <taxon>Jatrophihabitantales</taxon>
        <taxon>Jatrophihabitantaceae</taxon>
        <taxon>Jatrophihabitans</taxon>
    </lineage>
</organism>
<sequence>MNQTLVIGGTGAMGSTVVRHLLQASDGAVSVLTRNPQSEQAVELTTHGGGRVRMVQGDVNDPGSLSKAMADVARVFCNTDFFSTRSAVGEYRQGLAALEAARGADVEKFVWSSLDSAVTLTHGRLPVPHYDGKAAVAAHINLQRSEEMMQQEVDGWYSEHVSVLTTAPYMENFQLRLAPQPGRLPDGRDGLTFVLPLGDGRYPLISLEDIAWFAVHMFENWQAWGARDLSIVADSLTGEEIAAAFERVTGTPTAYAPLPLEVLRASVPDVGHDFAAMFQLFQERDVLGQDRDTELLHKIHPGLLTFEDWLRTTGWDGTEQQVQKFPVRLPEH</sequence>